<evidence type="ECO:0000256" key="2">
    <source>
        <dbReference type="ARBA" id="ARBA00004123"/>
    </source>
</evidence>
<keyword evidence="9" id="KW-0833">Ubl conjugation pathway</keyword>
<dbReference type="GO" id="GO:0005634">
    <property type="term" value="C:nucleus"/>
    <property type="evidence" value="ECO:0007669"/>
    <property type="project" value="UniProtKB-SubCell"/>
</dbReference>
<dbReference type="UniPathway" id="UPA00143"/>
<dbReference type="GO" id="GO:0036503">
    <property type="term" value="P:ERAD pathway"/>
    <property type="evidence" value="ECO:0007669"/>
    <property type="project" value="InterPro"/>
</dbReference>
<dbReference type="InterPro" id="IPR019474">
    <property type="entry name" value="Ub_conjug_fac_E4_core"/>
</dbReference>
<dbReference type="GO" id="GO:0000151">
    <property type="term" value="C:ubiquitin ligase complex"/>
    <property type="evidence" value="ECO:0007669"/>
    <property type="project" value="InterPro"/>
</dbReference>
<keyword evidence="7" id="KW-0963">Cytoplasm</keyword>
<sequence>MASALNYHFVQLVGPDSRKLRIHPQIRERLNWKPRDVLSPIISLYCILGENASFLHSLKADARSFKISLFRGISVMILNRQRDLVAPSDASLFVNMVEALQNYHTPSANVKEAIKKVNGDLRLLDADTLSAIEALLSLEEDVPEEFLDPVMATIMLDPVRMETTSKKIVDRRVIMAHLMNDERDPFSRKPLKESDLVPADELRTKIYAWIADKVKL</sequence>
<evidence type="ECO:0000256" key="1">
    <source>
        <dbReference type="ARBA" id="ARBA00000900"/>
    </source>
</evidence>
<evidence type="ECO:0000256" key="8">
    <source>
        <dbReference type="ARBA" id="ARBA00022679"/>
    </source>
</evidence>
<dbReference type="GeneID" id="25258699"/>
<dbReference type="GO" id="GO:0000209">
    <property type="term" value="P:protein polyubiquitination"/>
    <property type="evidence" value="ECO:0007669"/>
    <property type="project" value="TreeGrafter"/>
</dbReference>
<dbReference type="InterPro" id="IPR003613">
    <property type="entry name" value="Ubox_domain"/>
</dbReference>
<dbReference type="EC" id="2.3.2.27" evidence="6"/>
<dbReference type="Proteomes" id="UP000029725">
    <property type="component" value="Unassembled WGS sequence"/>
</dbReference>
<evidence type="ECO:0000256" key="5">
    <source>
        <dbReference type="ARBA" id="ARBA00007434"/>
    </source>
</evidence>
<proteinExistence type="inferred from homology"/>
<dbReference type="FunFam" id="3.30.40.10:FF:000055">
    <property type="entry name" value="Ubiquitin conjugation factor e4 a"/>
    <property type="match status" value="1"/>
</dbReference>
<dbReference type="PANTHER" id="PTHR13931">
    <property type="entry name" value="UBIQUITINATION FACTOR E4"/>
    <property type="match status" value="1"/>
</dbReference>
<evidence type="ECO:0000256" key="10">
    <source>
        <dbReference type="ARBA" id="ARBA00023242"/>
    </source>
</evidence>
<comment type="similarity">
    <text evidence="5">Belongs to the ubiquitin conjugation factor E4 family.</text>
</comment>
<dbReference type="SUPFAM" id="SSF57850">
    <property type="entry name" value="RING/U-box"/>
    <property type="match status" value="1"/>
</dbReference>
<keyword evidence="8" id="KW-0808">Transferase</keyword>
<gene>
    <name evidence="12" type="ORF">DI09_176p50</name>
</gene>
<dbReference type="RefSeq" id="XP_013238855.1">
    <property type="nucleotide sequence ID" value="XM_013383401.1"/>
</dbReference>
<dbReference type="Pfam" id="PF04564">
    <property type="entry name" value="U-box"/>
    <property type="match status" value="1"/>
</dbReference>
<comment type="subcellular location">
    <subcellularLocation>
        <location evidence="3">Cytoplasm</location>
    </subcellularLocation>
    <subcellularLocation>
        <location evidence="2">Nucleus</location>
    </subcellularLocation>
</comment>
<evidence type="ECO:0000256" key="7">
    <source>
        <dbReference type="ARBA" id="ARBA00022490"/>
    </source>
</evidence>
<keyword evidence="10" id="KW-0539">Nucleus</keyword>
<dbReference type="InterPro" id="IPR045132">
    <property type="entry name" value="UBE4"/>
</dbReference>
<dbReference type="AlphaFoldDB" id="A0A098VUD1"/>
<evidence type="ECO:0000256" key="9">
    <source>
        <dbReference type="ARBA" id="ARBA00022786"/>
    </source>
</evidence>
<comment type="catalytic activity">
    <reaction evidence="1">
        <text>S-ubiquitinyl-[E2 ubiquitin-conjugating enzyme]-L-cysteine + [acceptor protein]-L-lysine = [E2 ubiquitin-conjugating enzyme]-L-cysteine + N(6)-ubiquitinyl-[acceptor protein]-L-lysine.</text>
        <dbReference type="EC" id="2.3.2.27"/>
    </reaction>
</comment>
<dbReference type="GO" id="GO:0005737">
    <property type="term" value="C:cytoplasm"/>
    <property type="evidence" value="ECO:0007669"/>
    <property type="project" value="UniProtKB-SubCell"/>
</dbReference>
<name>A0A098VUD1_9MICR</name>
<dbReference type="InterPro" id="IPR013083">
    <property type="entry name" value="Znf_RING/FYVE/PHD"/>
</dbReference>
<evidence type="ECO:0000259" key="11">
    <source>
        <dbReference type="PROSITE" id="PS51698"/>
    </source>
</evidence>
<dbReference type="Gene3D" id="3.30.40.10">
    <property type="entry name" value="Zinc/RING finger domain, C3HC4 (zinc finger)"/>
    <property type="match status" value="1"/>
</dbReference>
<reference evidence="12 13" key="1">
    <citation type="submission" date="2014-04" db="EMBL/GenBank/DDBJ databases">
        <title>A new species of microsporidia sheds light on the evolution of extreme parasitism.</title>
        <authorList>
            <person name="Haag K.L."/>
            <person name="James T.Y."/>
            <person name="Larsson R."/>
            <person name="Schaer T.M."/>
            <person name="Refardt D."/>
            <person name="Pombert J.-F."/>
            <person name="Ebert D."/>
        </authorList>
    </citation>
    <scope>NUCLEOTIDE SEQUENCE [LARGE SCALE GENOMIC DNA]</scope>
    <source>
        <strain evidence="12 13">UGP3</strain>
        <tissue evidence="12">Spores</tissue>
    </source>
</reference>
<evidence type="ECO:0000313" key="13">
    <source>
        <dbReference type="Proteomes" id="UP000029725"/>
    </source>
</evidence>
<dbReference type="Pfam" id="PF10408">
    <property type="entry name" value="Ufd2P_core"/>
    <property type="match status" value="1"/>
</dbReference>
<comment type="pathway">
    <text evidence="4">Protein modification; protein ubiquitination.</text>
</comment>
<comment type="caution">
    <text evidence="12">The sequence shown here is derived from an EMBL/GenBank/DDBJ whole genome shotgun (WGS) entry which is preliminary data.</text>
</comment>
<keyword evidence="13" id="KW-1185">Reference proteome</keyword>
<feature type="domain" description="U-box" evidence="11">
    <location>
        <begin position="141"/>
        <end position="216"/>
    </location>
</feature>
<evidence type="ECO:0000256" key="3">
    <source>
        <dbReference type="ARBA" id="ARBA00004496"/>
    </source>
</evidence>
<dbReference type="VEuPathDB" id="MicrosporidiaDB:DI09_176p50"/>
<dbReference type="PANTHER" id="PTHR13931:SF2">
    <property type="entry name" value="UBIQUITIN CONJUGATION FACTOR E4 B"/>
    <property type="match status" value="1"/>
</dbReference>
<dbReference type="GO" id="GO:0034450">
    <property type="term" value="F:ubiquitin-ubiquitin ligase activity"/>
    <property type="evidence" value="ECO:0007669"/>
    <property type="project" value="InterPro"/>
</dbReference>
<evidence type="ECO:0000256" key="6">
    <source>
        <dbReference type="ARBA" id="ARBA00012483"/>
    </source>
</evidence>
<dbReference type="EMBL" id="JMKJ01000084">
    <property type="protein sequence ID" value="KGG52419.1"/>
    <property type="molecule type" value="Genomic_DNA"/>
</dbReference>
<dbReference type="OrthoDB" id="20295at2759"/>
<dbReference type="SMART" id="SM00504">
    <property type="entry name" value="Ubox"/>
    <property type="match status" value="1"/>
</dbReference>
<dbReference type="HOGENOM" id="CLU_003224_3_1_1"/>
<accession>A0A098VUD1</accession>
<dbReference type="PROSITE" id="PS51698">
    <property type="entry name" value="U_BOX"/>
    <property type="match status" value="1"/>
</dbReference>
<protein>
    <recommendedName>
        <fullName evidence="6">RING-type E3 ubiquitin transferase</fullName>
        <ecNumber evidence="6">2.3.2.27</ecNumber>
    </recommendedName>
</protein>
<organism evidence="12 13">
    <name type="scientific">Mitosporidium daphniae</name>
    <dbReference type="NCBI Taxonomy" id="1485682"/>
    <lineage>
        <taxon>Eukaryota</taxon>
        <taxon>Fungi</taxon>
        <taxon>Fungi incertae sedis</taxon>
        <taxon>Microsporidia</taxon>
        <taxon>Mitosporidium</taxon>
    </lineage>
</organism>
<evidence type="ECO:0000313" key="12">
    <source>
        <dbReference type="EMBL" id="KGG52419.1"/>
    </source>
</evidence>
<evidence type="ECO:0000256" key="4">
    <source>
        <dbReference type="ARBA" id="ARBA00004906"/>
    </source>
</evidence>
<dbReference type="GO" id="GO:0006511">
    <property type="term" value="P:ubiquitin-dependent protein catabolic process"/>
    <property type="evidence" value="ECO:0007669"/>
    <property type="project" value="InterPro"/>
</dbReference>